<evidence type="ECO:0000256" key="5">
    <source>
        <dbReference type="ARBA" id="ARBA00022729"/>
    </source>
</evidence>
<protein>
    <recommendedName>
        <fullName evidence="4">Chitooligosaccharide deacetylase</fullName>
    </recommendedName>
    <alternativeName>
        <fullName evidence="6">Nodulation protein B</fullName>
    </alternativeName>
</protein>
<proteinExistence type="inferred from homology"/>
<dbReference type="CDD" id="cd10973">
    <property type="entry name" value="CE4_DAC_u4_5s"/>
    <property type="match status" value="1"/>
</dbReference>
<organism evidence="8 9">
    <name type="scientific">Pelagibacter ubique</name>
    <dbReference type="NCBI Taxonomy" id="198252"/>
    <lineage>
        <taxon>Bacteria</taxon>
        <taxon>Pseudomonadati</taxon>
        <taxon>Pseudomonadota</taxon>
        <taxon>Alphaproteobacteria</taxon>
        <taxon>Candidatus Pelagibacterales</taxon>
        <taxon>Candidatus Pelagibacteraceae</taxon>
        <taxon>Candidatus Pelagibacter</taxon>
    </lineage>
</organism>
<evidence type="ECO:0000256" key="4">
    <source>
        <dbReference type="ARBA" id="ARBA00020071"/>
    </source>
</evidence>
<dbReference type="InterPro" id="IPR002509">
    <property type="entry name" value="NODB_dom"/>
</dbReference>
<comment type="similarity">
    <text evidence="3">Belongs to the polysaccharide deacetylase family.</text>
</comment>
<comment type="function">
    <text evidence="1">Is involved in generating a small heat-stable compound (Nod), an acylated oligomer of N-acetylglucosamine, that stimulates mitosis in various plant protoplasts.</text>
</comment>
<accession>A0ABX1SZI7</accession>
<gene>
    <name evidence="8" type="ORF">VP91_00003980</name>
</gene>
<name>A0ABX1SZI7_PELUQ</name>
<dbReference type="InterPro" id="IPR011330">
    <property type="entry name" value="Glyco_hydro/deAcase_b/a-brl"/>
</dbReference>
<evidence type="ECO:0000313" key="8">
    <source>
        <dbReference type="EMBL" id="NMN67256.1"/>
    </source>
</evidence>
<dbReference type="SUPFAM" id="SSF88713">
    <property type="entry name" value="Glycoside hydrolase/deacetylase"/>
    <property type="match status" value="1"/>
</dbReference>
<dbReference type="Proteomes" id="UP001166004">
    <property type="component" value="Unassembled WGS sequence"/>
</dbReference>
<dbReference type="PANTHER" id="PTHR34216">
    <property type="match status" value="1"/>
</dbReference>
<keyword evidence="9" id="KW-1185">Reference proteome</keyword>
<feature type="domain" description="NodB homology" evidence="7">
    <location>
        <begin position="97"/>
        <end position="353"/>
    </location>
</feature>
<dbReference type="InterPro" id="IPR051398">
    <property type="entry name" value="Polysacch_Deacetylase"/>
</dbReference>
<evidence type="ECO:0000256" key="3">
    <source>
        <dbReference type="ARBA" id="ARBA00010973"/>
    </source>
</evidence>
<dbReference type="Gene3D" id="3.20.20.370">
    <property type="entry name" value="Glycoside hydrolase/deacetylase"/>
    <property type="match status" value="1"/>
</dbReference>
<evidence type="ECO:0000313" key="9">
    <source>
        <dbReference type="Proteomes" id="UP001166004"/>
    </source>
</evidence>
<dbReference type="PROSITE" id="PS51677">
    <property type="entry name" value="NODB"/>
    <property type="match status" value="1"/>
</dbReference>
<keyword evidence="8" id="KW-0119">Carbohydrate metabolism</keyword>
<dbReference type="PANTHER" id="PTHR34216:SF3">
    <property type="entry name" value="POLY-BETA-1,6-N-ACETYL-D-GLUCOSAMINE N-DEACETYLASE"/>
    <property type="match status" value="1"/>
</dbReference>
<sequence length="353" mass="42012">MIVKKILSLAASIIKLFIIILLFSSNTKAAEKNIKYYSNDKGILSLMYHRFNEDKYPSTNIQMNVFKQQIEIIKSLNYNFYDPKDLEKNFNTVKTEKKILITIDDAFSSFYDVAWPYLKKEKIPFILFVSTETIGKNGYMTWSQIKELEKENKAYIGNHSHTHDYLVDFKNEEFINDIQTASTIFNNELGYNPIFFSYPFGEYSGFIKEYISKNFKFSFGQHSGVIDINKDRHELPRFPINEKYGNMKRFKFLINLNPLEYKFLYPEEKYLTKNDNPPKFVVEFFKEQKNLNNINCFSDEGGKWEKSNISFYQNSLKLNFREKYNFRRGRINCSLNDDGVWRWFGIQFSVEQN</sequence>
<keyword evidence="8" id="KW-0858">Xylan degradation</keyword>
<keyword evidence="8" id="KW-0326">Glycosidase</keyword>
<dbReference type="GO" id="GO:0045493">
    <property type="term" value="P:xylan catabolic process"/>
    <property type="evidence" value="ECO:0007669"/>
    <property type="project" value="UniProtKB-KW"/>
</dbReference>
<keyword evidence="8" id="KW-0624">Polysaccharide degradation</keyword>
<comment type="caution">
    <text evidence="8">The sequence shown here is derived from an EMBL/GenBank/DDBJ whole genome shotgun (WGS) entry which is preliminary data.</text>
</comment>
<evidence type="ECO:0000256" key="1">
    <source>
        <dbReference type="ARBA" id="ARBA00003236"/>
    </source>
</evidence>
<evidence type="ECO:0000259" key="7">
    <source>
        <dbReference type="PROSITE" id="PS51677"/>
    </source>
</evidence>
<dbReference type="EMBL" id="LANA01000001">
    <property type="protein sequence ID" value="NMN67256.1"/>
    <property type="molecule type" value="Genomic_DNA"/>
</dbReference>
<keyword evidence="8" id="KW-0378">Hydrolase</keyword>
<reference evidence="8 9" key="1">
    <citation type="submission" date="2019-07" db="EMBL/GenBank/DDBJ databases">
        <title>SAR11 Genome Evolution.</title>
        <authorList>
            <person name="Giovannoni S."/>
        </authorList>
    </citation>
    <scope>NUCLEOTIDE SEQUENCE [LARGE SCALE GENOMIC DNA]</scope>
    <source>
        <strain evidence="8 9">HTCC9565</strain>
    </source>
</reference>
<dbReference type="GO" id="GO:0016798">
    <property type="term" value="F:hydrolase activity, acting on glycosyl bonds"/>
    <property type="evidence" value="ECO:0007669"/>
    <property type="project" value="UniProtKB-KW"/>
</dbReference>
<evidence type="ECO:0000256" key="6">
    <source>
        <dbReference type="ARBA" id="ARBA00032976"/>
    </source>
</evidence>
<keyword evidence="5" id="KW-0732">Signal</keyword>
<dbReference type="Pfam" id="PF01522">
    <property type="entry name" value="Polysacc_deac_1"/>
    <property type="match status" value="1"/>
</dbReference>
<evidence type="ECO:0000256" key="2">
    <source>
        <dbReference type="ARBA" id="ARBA00004613"/>
    </source>
</evidence>
<comment type="subcellular location">
    <subcellularLocation>
        <location evidence="2">Secreted</location>
    </subcellularLocation>
</comment>